<evidence type="ECO:0000256" key="2">
    <source>
        <dbReference type="ARBA" id="ARBA00022741"/>
    </source>
</evidence>
<dbReference type="SMART" id="SM00490">
    <property type="entry name" value="HELICc"/>
    <property type="match status" value="1"/>
</dbReference>
<evidence type="ECO:0000256" key="5">
    <source>
        <dbReference type="ARBA" id="ARBA00022840"/>
    </source>
</evidence>
<keyword evidence="3" id="KW-0378">Hydrolase</keyword>
<dbReference type="Proteomes" id="UP000094565">
    <property type="component" value="Chromosome 1"/>
</dbReference>
<dbReference type="InterPro" id="IPR001650">
    <property type="entry name" value="Helicase_C-like"/>
</dbReference>
<dbReference type="Pfam" id="PF00270">
    <property type="entry name" value="DEAD"/>
    <property type="match status" value="1"/>
</dbReference>
<sequence length="505" mass="57067">MNRNISFRLKSCTNVRFASYNASSKSFQKRKQLETPTADIPYKIGSYASLKLPEEEKVSGLHRLVGQIDSFAQLKLVAPVRDALIKQIKQSTVLRSQNFISSTKKVKTEEEMNGLIIRPTPIQVETIKVVNSIRRTNRNELKVFTLAAETGSGKTWAYLAPLFHKLKTEELESGTRMEKSQIRSVVLVPTHELVYQVAEVVASVCKDLDLNAYRWDVDSNFKDFMGAYRNKIDVLVTTPAKLMSLEKYDDVGSLKSLLAGVKFCVIDEADTLMDKSWINDTHAVLKNMRSLKDVLFVSATIPSEFNKVTKKFFPDSIPITTPSLHRIPKAIEFRNINASVPPYKGSKIKALAQALYAIHSDGTELGYEKRVIVFCNEKKECIKISQRLETEFGHDVSCISSEDAVDVRRSKILPFLQYPQLLEKNQKQTMKVLVCTDLLARGLNFSGIRNVILYDVPKTSVDLVHRAGRTGRMNQGGRVFMIVTDKDNSHVKGLPTVVRYKRRLA</sequence>
<feature type="domain" description="Helicase ATP-binding" evidence="7">
    <location>
        <begin position="135"/>
        <end position="319"/>
    </location>
</feature>
<dbReference type="EC" id="3.6.4.13" evidence="1"/>
<proteinExistence type="predicted"/>
<reference evidence="9 10" key="1">
    <citation type="submission" date="2016-02" db="EMBL/GenBank/DDBJ databases">
        <title>Comparative genomic and transcriptomic foundation for Pichia pastoris.</title>
        <authorList>
            <person name="Love K.R."/>
            <person name="Shah K.A."/>
            <person name="Whittaker C.A."/>
            <person name="Wu J."/>
            <person name="Bartlett M.C."/>
            <person name="Ma D."/>
            <person name="Leeson R.L."/>
            <person name="Priest M."/>
            <person name="Young S.K."/>
            <person name="Love J.C."/>
        </authorList>
    </citation>
    <scope>NUCLEOTIDE SEQUENCE [LARGE SCALE GENOMIC DNA]</scope>
    <source>
        <strain evidence="9 10">ATCC 28485</strain>
    </source>
</reference>
<dbReference type="Gene3D" id="3.40.50.300">
    <property type="entry name" value="P-loop containing nucleotide triphosphate hydrolases"/>
    <property type="match status" value="2"/>
</dbReference>
<dbReference type="InterPro" id="IPR014001">
    <property type="entry name" value="Helicase_ATP-bd"/>
</dbReference>
<evidence type="ECO:0000259" key="8">
    <source>
        <dbReference type="PROSITE" id="PS51194"/>
    </source>
</evidence>
<evidence type="ECO:0000313" key="9">
    <source>
        <dbReference type="EMBL" id="ANZ74160.1"/>
    </source>
</evidence>
<comment type="catalytic activity">
    <reaction evidence="6">
        <text>ATP + H2O = ADP + phosphate + H(+)</text>
        <dbReference type="Rhea" id="RHEA:13065"/>
        <dbReference type="ChEBI" id="CHEBI:15377"/>
        <dbReference type="ChEBI" id="CHEBI:15378"/>
        <dbReference type="ChEBI" id="CHEBI:30616"/>
        <dbReference type="ChEBI" id="CHEBI:43474"/>
        <dbReference type="ChEBI" id="CHEBI:456216"/>
        <dbReference type="EC" id="3.6.4.13"/>
    </reaction>
</comment>
<dbReference type="Pfam" id="PF00271">
    <property type="entry name" value="Helicase_C"/>
    <property type="match status" value="1"/>
</dbReference>
<evidence type="ECO:0000259" key="7">
    <source>
        <dbReference type="PROSITE" id="PS51192"/>
    </source>
</evidence>
<dbReference type="InterPro" id="IPR027417">
    <property type="entry name" value="P-loop_NTPase"/>
</dbReference>
<keyword evidence="5" id="KW-0067">ATP-binding</keyword>
<evidence type="ECO:0000313" key="10">
    <source>
        <dbReference type="Proteomes" id="UP000094565"/>
    </source>
</evidence>
<accession>A0A1B2J856</accession>
<dbReference type="PROSITE" id="PS51192">
    <property type="entry name" value="HELICASE_ATP_BIND_1"/>
    <property type="match status" value="1"/>
</dbReference>
<keyword evidence="10" id="KW-1185">Reference proteome</keyword>
<dbReference type="GO" id="GO:0003676">
    <property type="term" value="F:nucleic acid binding"/>
    <property type="evidence" value="ECO:0007669"/>
    <property type="project" value="InterPro"/>
</dbReference>
<gene>
    <name evidence="9" type="primary">MRH4</name>
    <name evidence="9" type="ORF">ATY40_BA7500856</name>
</gene>
<evidence type="ECO:0000256" key="3">
    <source>
        <dbReference type="ARBA" id="ARBA00022801"/>
    </source>
</evidence>
<dbReference type="OrthoDB" id="10256233at2759"/>
<dbReference type="GO" id="GO:0005524">
    <property type="term" value="F:ATP binding"/>
    <property type="evidence" value="ECO:0007669"/>
    <property type="project" value="UniProtKB-KW"/>
</dbReference>
<dbReference type="AlphaFoldDB" id="A0A1B2J856"/>
<dbReference type="PANTHER" id="PTHR47960">
    <property type="entry name" value="DEAD-BOX ATP-DEPENDENT RNA HELICASE 50"/>
    <property type="match status" value="1"/>
</dbReference>
<keyword evidence="2" id="KW-0547">Nucleotide-binding</keyword>
<dbReference type="GO" id="GO:0016787">
    <property type="term" value="F:hydrolase activity"/>
    <property type="evidence" value="ECO:0007669"/>
    <property type="project" value="UniProtKB-KW"/>
</dbReference>
<dbReference type="SMART" id="SM00487">
    <property type="entry name" value="DEXDc"/>
    <property type="match status" value="1"/>
</dbReference>
<keyword evidence="4" id="KW-0347">Helicase</keyword>
<protein>
    <recommendedName>
        <fullName evidence="1">RNA helicase</fullName>
        <ecNumber evidence="1">3.6.4.13</ecNumber>
    </recommendedName>
</protein>
<dbReference type="SUPFAM" id="SSF52540">
    <property type="entry name" value="P-loop containing nucleoside triphosphate hydrolases"/>
    <property type="match status" value="1"/>
</dbReference>
<dbReference type="GO" id="GO:0003724">
    <property type="term" value="F:RNA helicase activity"/>
    <property type="evidence" value="ECO:0007669"/>
    <property type="project" value="UniProtKB-EC"/>
</dbReference>
<evidence type="ECO:0000256" key="4">
    <source>
        <dbReference type="ARBA" id="ARBA00022806"/>
    </source>
</evidence>
<dbReference type="PROSITE" id="PS51194">
    <property type="entry name" value="HELICASE_CTER"/>
    <property type="match status" value="1"/>
</dbReference>
<dbReference type="CDD" id="cd18787">
    <property type="entry name" value="SF2_C_DEAD"/>
    <property type="match status" value="1"/>
</dbReference>
<dbReference type="InterPro" id="IPR011545">
    <property type="entry name" value="DEAD/DEAH_box_helicase_dom"/>
</dbReference>
<evidence type="ECO:0000256" key="1">
    <source>
        <dbReference type="ARBA" id="ARBA00012552"/>
    </source>
</evidence>
<feature type="domain" description="Helicase C-terminal" evidence="8">
    <location>
        <begin position="350"/>
        <end position="505"/>
    </location>
</feature>
<evidence type="ECO:0000256" key="6">
    <source>
        <dbReference type="ARBA" id="ARBA00047984"/>
    </source>
</evidence>
<dbReference type="EMBL" id="CP014584">
    <property type="protein sequence ID" value="ANZ74160.1"/>
    <property type="molecule type" value="Genomic_DNA"/>
</dbReference>
<organism evidence="9 10">
    <name type="scientific">Komagataella pastoris</name>
    <name type="common">Yeast</name>
    <name type="synonym">Pichia pastoris</name>
    <dbReference type="NCBI Taxonomy" id="4922"/>
    <lineage>
        <taxon>Eukaryota</taxon>
        <taxon>Fungi</taxon>
        <taxon>Dikarya</taxon>
        <taxon>Ascomycota</taxon>
        <taxon>Saccharomycotina</taxon>
        <taxon>Pichiomycetes</taxon>
        <taxon>Pichiales</taxon>
        <taxon>Pichiaceae</taxon>
        <taxon>Komagataella</taxon>
    </lineage>
</organism>
<name>A0A1B2J856_PICPA</name>